<proteinExistence type="predicted"/>
<evidence type="ECO:0000313" key="1">
    <source>
        <dbReference type="EMBL" id="RZC38983.1"/>
    </source>
</evidence>
<feature type="non-terminal residue" evidence="1">
    <location>
        <position position="1"/>
    </location>
</feature>
<keyword evidence="2" id="KW-1185">Reference proteome</keyword>
<accession>A0A482W2I7</accession>
<dbReference type="EMBL" id="QDEB01038276">
    <property type="protein sequence ID" value="RZC38983.1"/>
    <property type="molecule type" value="Genomic_DNA"/>
</dbReference>
<gene>
    <name evidence="1" type="ORF">BDFB_013677</name>
</gene>
<name>A0A482W2I7_ASBVE</name>
<organism evidence="1 2">
    <name type="scientific">Asbolus verrucosus</name>
    <name type="common">Desert ironclad beetle</name>
    <dbReference type="NCBI Taxonomy" id="1661398"/>
    <lineage>
        <taxon>Eukaryota</taxon>
        <taxon>Metazoa</taxon>
        <taxon>Ecdysozoa</taxon>
        <taxon>Arthropoda</taxon>
        <taxon>Hexapoda</taxon>
        <taxon>Insecta</taxon>
        <taxon>Pterygota</taxon>
        <taxon>Neoptera</taxon>
        <taxon>Endopterygota</taxon>
        <taxon>Coleoptera</taxon>
        <taxon>Polyphaga</taxon>
        <taxon>Cucujiformia</taxon>
        <taxon>Tenebrionidae</taxon>
        <taxon>Pimeliinae</taxon>
        <taxon>Asbolus</taxon>
    </lineage>
</organism>
<sequence>LDIFSYEIVIIPRDAGGGVRILNKNKEKYNTDYIAQELLLNIILGKEYNDNDKKRKKLANWLESYVINLKNIERVLDVQIKVVDASQFNSASLVPQIITINVINLTNIKKKTPSVYYALKINMMKIVETGYTVKSATDGVTIKNV</sequence>
<reference evidence="1 2" key="1">
    <citation type="submission" date="2017-03" db="EMBL/GenBank/DDBJ databases">
        <title>Genome of the blue death feigning beetle - Asbolus verrucosus.</title>
        <authorList>
            <person name="Rider S.D."/>
        </authorList>
    </citation>
    <scope>NUCLEOTIDE SEQUENCE [LARGE SCALE GENOMIC DNA]</scope>
    <source>
        <strain evidence="1">Butters</strain>
        <tissue evidence="1">Head and leg muscle</tissue>
    </source>
</reference>
<comment type="caution">
    <text evidence="1">The sequence shown here is derived from an EMBL/GenBank/DDBJ whole genome shotgun (WGS) entry which is preliminary data.</text>
</comment>
<evidence type="ECO:0000313" key="2">
    <source>
        <dbReference type="Proteomes" id="UP000292052"/>
    </source>
</evidence>
<dbReference type="Proteomes" id="UP000292052">
    <property type="component" value="Unassembled WGS sequence"/>
</dbReference>
<feature type="non-terminal residue" evidence="1">
    <location>
        <position position="145"/>
    </location>
</feature>
<dbReference type="AlphaFoldDB" id="A0A482W2I7"/>
<protein>
    <submittedName>
        <fullName evidence="1">Uncharacterized protein</fullName>
    </submittedName>
</protein>